<evidence type="ECO:0000313" key="12">
    <source>
        <dbReference type="Proteomes" id="UP000001880"/>
    </source>
</evidence>
<name>D0LSK8_HALO1</name>
<dbReference type="CDD" id="cd07473">
    <property type="entry name" value="Peptidases_S8_Subtilisin_like"/>
    <property type="match status" value="1"/>
</dbReference>
<dbReference type="KEGG" id="hoh:Hoch_4740"/>
<reference evidence="11 12" key="1">
    <citation type="journal article" date="2010" name="Stand. Genomic Sci.">
        <title>Complete genome sequence of Haliangium ochraceum type strain (SMP-2).</title>
        <authorList>
            <consortium name="US DOE Joint Genome Institute (JGI-PGF)"/>
            <person name="Ivanova N."/>
            <person name="Daum C."/>
            <person name="Lang E."/>
            <person name="Abt B."/>
            <person name="Kopitz M."/>
            <person name="Saunders E."/>
            <person name="Lapidus A."/>
            <person name="Lucas S."/>
            <person name="Glavina Del Rio T."/>
            <person name="Nolan M."/>
            <person name="Tice H."/>
            <person name="Copeland A."/>
            <person name="Cheng J.F."/>
            <person name="Chen F."/>
            <person name="Bruce D."/>
            <person name="Goodwin L."/>
            <person name="Pitluck S."/>
            <person name="Mavromatis K."/>
            <person name="Pati A."/>
            <person name="Mikhailova N."/>
            <person name="Chen A."/>
            <person name="Palaniappan K."/>
            <person name="Land M."/>
            <person name="Hauser L."/>
            <person name="Chang Y.J."/>
            <person name="Jeffries C.D."/>
            <person name="Detter J.C."/>
            <person name="Brettin T."/>
            <person name="Rohde M."/>
            <person name="Goker M."/>
            <person name="Bristow J."/>
            <person name="Markowitz V."/>
            <person name="Eisen J.A."/>
            <person name="Hugenholtz P."/>
            <person name="Kyrpides N.C."/>
            <person name="Klenk H.P."/>
        </authorList>
    </citation>
    <scope>NUCLEOTIDE SEQUENCE [LARGE SCALE GENOMIC DNA]</scope>
    <source>
        <strain evidence="12">DSM 14365 / CIP 107738 / JCM 11303 / AJ 13395 / SMP-2</strain>
    </source>
</reference>
<keyword evidence="12" id="KW-1185">Reference proteome</keyword>
<evidence type="ECO:0000256" key="3">
    <source>
        <dbReference type="ARBA" id="ARBA00022801"/>
    </source>
</evidence>
<dbReference type="GO" id="GO:0006508">
    <property type="term" value="P:proteolysis"/>
    <property type="evidence" value="ECO:0007669"/>
    <property type="project" value="UniProtKB-KW"/>
</dbReference>
<dbReference type="EMBL" id="CP001804">
    <property type="protein sequence ID" value="ACY17230.1"/>
    <property type="molecule type" value="Genomic_DNA"/>
</dbReference>
<keyword evidence="9" id="KW-0732">Signal</keyword>
<dbReference type="InterPro" id="IPR023827">
    <property type="entry name" value="Peptidase_S8_Asp-AS"/>
</dbReference>
<comment type="similarity">
    <text evidence="1 6 7">Belongs to the peptidase S8 family.</text>
</comment>
<feature type="region of interest" description="Disordered" evidence="8">
    <location>
        <begin position="38"/>
        <end position="58"/>
    </location>
</feature>
<dbReference type="PANTHER" id="PTHR43806:SF11">
    <property type="entry name" value="CEREVISIN-RELATED"/>
    <property type="match status" value="1"/>
</dbReference>
<dbReference type="Pfam" id="PF22352">
    <property type="entry name" value="K319L-like_PKD"/>
    <property type="match status" value="4"/>
</dbReference>
<evidence type="ECO:0000256" key="1">
    <source>
        <dbReference type="ARBA" id="ARBA00011073"/>
    </source>
</evidence>
<dbReference type="RefSeq" id="WP_012829828.1">
    <property type="nucleotide sequence ID" value="NC_013440.1"/>
</dbReference>
<dbReference type="InterPro" id="IPR035986">
    <property type="entry name" value="PKD_dom_sf"/>
</dbReference>
<evidence type="ECO:0000256" key="2">
    <source>
        <dbReference type="ARBA" id="ARBA00022670"/>
    </source>
</evidence>
<dbReference type="InterPro" id="IPR054399">
    <property type="entry name" value="Fervidolysin-like_N_prodom"/>
</dbReference>
<evidence type="ECO:0000256" key="8">
    <source>
        <dbReference type="SAM" id="MobiDB-lite"/>
    </source>
</evidence>
<dbReference type="HOGENOM" id="CLU_269580_0_0_7"/>
<evidence type="ECO:0000259" key="10">
    <source>
        <dbReference type="SMART" id="SM00089"/>
    </source>
</evidence>
<evidence type="ECO:0000256" key="9">
    <source>
        <dbReference type="SAM" id="SignalP"/>
    </source>
</evidence>
<dbReference type="PANTHER" id="PTHR43806">
    <property type="entry name" value="PEPTIDASE S8"/>
    <property type="match status" value="1"/>
</dbReference>
<dbReference type="eggNOG" id="COG1404">
    <property type="taxonomic scope" value="Bacteria"/>
</dbReference>
<accession>D0LSK8</accession>
<dbReference type="GO" id="GO:0004252">
    <property type="term" value="F:serine-type endopeptidase activity"/>
    <property type="evidence" value="ECO:0007669"/>
    <property type="project" value="UniProtKB-UniRule"/>
</dbReference>
<evidence type="ECO:0000256" key="4">
    <source>
        <dbReference type="ARBA" id="ARBA00022825"/>
    </source>
</evidence>
<feature type="domain" description="PKD/Chitinase" evidence="10">
    <location>
        <begin position="1131"/>
        <end position="1216"/>
    </location>
</feature>
<keyword evidence="2 6" id="KW-0645">Protease</keyword>
<dbReference type="InterPro" id="IPR022409">
    <property type="entry name" value="PKD/Chitinase_dom"/>
</dbReference>
<dbReference type="InterPro" id="IPR000209">
    <property type="entry name" value="Peptidase_S8/S53_dom"/>
</dbReference>
<dbReference type="Proteomes" id="UP000001880">
    <property type="component" value="Chromosome"/>
</dbReference>
<feature type="domain" description="PKD/Chitinase" evidence="10">
    <location>
        <begin position="944"/>
        <end position="1038"/>
    </location>
</feature>
<gene>
    <name evidence="11" type="ordered locus">Hoch_4740</name>
</gene>
<dbReference type="InterPro" id="IPR013783">
    <property type="entry name" value="Ig-like_fold"/>
</dbReference>
<dbReference type="InterPro" id="IPR022398">
    <property type="entry name" value="Peptidase_S8_His-AS"/>
</dbReference>
<dbReference type="PROSITE" id="PS51257">
    <property type="entry name" value="PROKAR_LIPOPROTEIN"/>
    <property type="match status" value="1"/>
</dbReference>
<feature type="active site" description="Charge relay system" evidence="5 6">
    <location>
        <position position="192"/>
    </location>
</feature>
<dbReference type="OrthoDB" id="9765693at2"/>
<dbReference type="AlphaFoldDB" id="D0LSK8"/>
<dbReference type="PROSITE" id="PS00136">
    <property type="entry name" value="SUBTILASE_ASP"/>
    <property type="match status" value="1"/>
</dbReference>
<evidence type="ECO:0000313" key="11">
    <source>
        <dbReference type="EMBL" id="ACY17230.1"/>
    </source>
</evidence>
<feature type="domain" description="PKD/Chitinase" evidence="10">
    <location>
        <begin position="1043"/>
        <end position="1129"/>
    </location>
</feature>
<dbReference type="InterPro" id="IPR050131">
    <property type="entry name" value="Peptidase_S8_subtilisin-like"/>
</dbReference>
<dbReference type="Pfam" id="PF22148">
    <property type="entry name" value="Fervidolysin_NPro-like"/>
    <property type="match status" value="1"/>
</dbReference>
<dbReference type="InterPro" id="IPR034204">
    <property type="entry name" value="PfSUB1-like_cat_dom"/>
</dbReference>
<dbReference type="Gene3D" id="3.40.50.200">
    <property type="entry name" value="Peptidase S8/S53 domain"/>
    <property type="match status" value="1"/>
</dbReference>
<dbReference type="InterPro" id="IPR015500">
    <property type="entry name" value="Peptidase_S8_subtilisin-rel"/>
</dbReference>
<dbReference type="PROSITE" id="PS51892">
    <property type="entry name" value="SUBTILASE"/>
    <property type="match status" value="1"/>
</dbReference>
<evidence type="ECO:0000256" key="5">
    <source>
        <dbReference type="PIRSR" id="PIRSR615500-1"/>
    </source>
</evidence>
<dbReference type="STRING" id="502025.Hoch_4740"/>
<evidence type="ECO:0000256" key="7">
    <source>
        <dbReference type="RuleBase" id="RU003355"/>
    </source>
</evidence>
<feature type="active site" description="Charge relay system" evidence="5 6">
    <location>
        <position position="250"/>
    </location>
</feature>
<feature type="domain" description="PKD/Chitinase" evidence="10">
    <location>
        <begin position="856"/>
        <end position="940"/>
    </location>
</feature>
<feature type="signal peptide" evidence="9">
    <location>
        <begin position="1"/>
        <end position="34"/>
    </location>
</feature>
<dbReference type="SMART" id="SM00089">
    <property type="entry name" value="PKD"/>
    <property type="match status" value="5"/>
</dbReference>
<protein>
    <submittedName>
        <fullName evidence="11">Peptidase S8 and S53 subtilisin kexin sedolisin</fullName>
    </submittedName>
</protein>
<dbReference type="PROSITE" id="PS00137">
    <property type="entry name" value="SUBTILASE_HIS"/>
    <property type="match status" value="1"/>
</dbReference>
<keyword evidence="4 6" id="KW-0720">Serine protease</keyword>
<sequence>MSRELGNRYGWTSWTRRAGVAVALAGLVSCAVDADEPHRYDDDVKQPGDELAGDGQVKPTDPNKALAYAPGEILVRFKRDAAFSVQESLHAALGTEVVHGYRFVPGLQAVALPPALAVEDALAAFKSDPSVLYAEPNLIYELDAVPNDTRFGELFGLNNTGQTGGLSDADIDMVEAWDISQGSDQVVVALLDSGLDYNHPDLAANAFVNQLEADGVAGVDDDNNGFIDDIHGINTINGVGDPFPYDNDAHGTHVSGTIGAAGNNGVGVVGVNWNVKIIACKAFTNTATLVDIIECLDYFLAMKTRTSSPVNIIASNNSWGGGGFSQALLDAIEQHNAAGMLFIAAAGNSNVNTDTGAHYPSSYDSTNIISVLASDHNDQRASFSNYGARTVDVGAPGAAILSTTPGNSYASFSGTSMATPHVTGLAALLKAADPTRSAQQIKNLILTGGDVTPATDTEVLTGRRINAAGSLNCVDRFLNNRFAPAGSSLVVGVGAAVPLGVVSINCDRPNPASMTVRVVENGQTIALADAAGIGQFTGQFVPTDIGSFTLEFRQGTTVIDTVVVSVIGSYDPPRFVDQDCRSITGTDIPLGDDQSLPITSPFAIHFAGAEPGFTTLHVGSNGVLSFTGAITAFSNASLPATTRDTIIAPYWDDLNPGTAGGGDVLFQVLGSAPNRELVVEYRNISHYSNVPAATFQVVFFESNPNVLFNYCDVTFEGNAAFSNGLSATIGVQVALGVAQQLSFNTESVHDGDSVLFGMGAPQAVAGPDQVVAPGARVTLDGRASQDYDGALVRYTWTQVAGPPVSLTGANTSVASFTAPTSSSTLSFELEVEDNEGNTDSDQMDVIVNLPPNAEAGPDFQVATNLVGTLDCGASTDPDGVIVGYQWRQIHGDAAPITGDGSPVATFVAPGRAQLLVFECRVTDEYGATDTDVVVAQVFFNAAPVADVGNDRIVRPGRAVQLDGMRSSDSDGSIVSYHWQMGVCMTLSGPCTIALDDAGSPTPSFVAPDARGFASFTLTVRDNHGAIAEASLVVFFARQPPSVVAAFDPECVSPGEVVTLSAACDDPDGSVVAVQWVQTAGTPVTLSGASSETATFTAPAASGTLGFRVTCTDDDAQSASASVSVAVTAAPVAAAVCTPVGVFEGQTVSCSGSGSLNAVDFTWDSPSDPGLVIPPGVNTSFTAPEVTGFRLVSVRLTASNTCGATASATTQVVVVSAD</sequence>
<feature type="compositionally biased region" description="Basic and acidic residues" evidence="8">
    <location>
        <begin position="38"/>
        <end position="48"/>
    </location>
</feature>
<dbReference type="SUPFAM" id="SSF52743">
    <property type="entry name" value="Subtilisin-like"/>
    <property type="match status" value="1"/>
</dbReference>
<dbReference type="InterPro" id="IPR036852">
    <property type="entry name" value="Peptidase_S8/S53_dom_sf"/>
</dbReference>
<feature type="active site" description="Charge relay system" evidence="5 6">
    <location>
        <position position="416"/>
    </location>
</feature>
<keyword evidence="3 6" id="KW-0378">Hydrolase</keyword>
<dbReference type="InterPro" id="IPR023828">
    <property type="entry name" value="Peptidase_S8_Ser-AS"/>
</dbReference>
<proteinExistence type="inferred from homology"/>
<dbReference type="SUPFAM" id="SSF49299">
    <property type="entry name" value="PKD domain"/>
    <property type="match status" value="1"/>
</dbReference>
<feature type="domain" description="PKD/Chitinase" evidence="10">
    <location>
        <begin position="760"/>
        <end position="850"/>
    </location>
</feature>
<dbReference type="Gene3D" id="2.60.40.10">
    <property type="entry name" value="Immunoglobulins"/>
    <property type="match status" value="4"/>
</dbReference>
<evidence type="ECO:0000256" key="6">
    <source>
        <dbReference type="PROSITE-ProRule" id="PRU01240"/>
    </source>
</evidence>
<organism evidence="11 12">
    <name type="scientific">Haliangium ochraceum (strain DSM 14365 / JCM 11303 / SMP-2)</name>
    <dbReference type="NCBI Taxonomy" id="502025"/>
    <lineage>
        <taxon>Bacteria</taxon>
        <taxon>Pseudomonadati</taxon>
        <taxon>Myxococcota</taxon>
        <taxon>Polyangia</taxon>
        <taxon>Haliangiales</taxon>
        <taxon>Kofleriaceae</taxon>
        <taxon>Haliangium</taxon>
    </lineage>
</organism>
<dbReference type="Pfam" id="PF00082">
    <property type="entry name" value="Peptidase_S8"/>
    <property type="match status" value="1"/>
</dbReference>
<dbReference type="PROSITE" id="PS00138">
    <property type="entry name" value="SUBTILASE_SER"/>
    <property type="match status" value="1"/>
</dbReference>
<dbReference type="PRINTS" id="PR00723">
    <property type="entry name" value="SUBTILISIN"/>
</dbReference>
<feature type="chain" id="PRO_5003010546" evidence="9">
    <location>
        <begin position="35"/>
        <end position="1217"/>
    </location>
</feature>